<proteinExistence type="predicted"/>
<protein>
    <submittedName>
        <fullName evidence="1">Putative secreted protein</fullName>
    </submittedName>
</protein>
<dbReference type="AlphaFoldDB" id="A0A6B0UNK1"/>
<evidence type="ECO:0000313" key="1">
    <source>
        <dbReference type="EMBL" id="MXU91389.1"/>
    </source>
</evidence>
<accession>A0A6B0UNK1</accession>
<reference evidence="1" key="1">
    <citation type="submission" date="2019-12" db="EMBL/GenBank/DDBJ databases">
        <title>An insight into the sialome of adult female Ixodes ricinus ticks feeding for 6 days.</title>
        <authorList>
            <person name="Perner J."/>
            <person name="Ribeiro J.M.C."/>
        </authorList>
    </citation>
    <scope>NUCLEOTIDE SEQUENCE</scope>
    <source>
        <strain evidence="1">Semi-engorged</strain>
        <tissue evidence="1">Salivary glands</tissue>
    </source>
</reference>
<organism evidence="1">
    <name type="scientific">Ixodes ricinus</name>
    <name type="common">Common tick</name>
    <name type="synonym">Acarus ricinus</name>
    <dbReference type="NCBI Taxonomy" id="34613"/>
    <lineage>
        <taxon>Eukaryota</taxon>
        <taxon>Metazoa</taxon>
        <taxon>Ecdysozoa</taxon>
        <taxon>Arthropoda</taxon>
        <taxon>Chelicerata</taxon>
        <taxon>Arachnida</taxon>
        <taxon>Acari</taxon>
        <taxon>Parasitiformes</taxon>
        <taxon>Ixodida</taxon>
        <taxon>Ixodoidea</taxon>
        <taxon>Ixodidae</taxon>
        <taxon>Ixodinae</taxon>
        <taxon>Ixodes</taxon>
    </lineage>
</organism>
<dbReference type="EMBL" id="GIFC01009306">
    <property type="protein sequence ID" value="MXU91389.1"/>
    <property type="molecule type" value="Transcribed_RNA"/>
</dbReference>
<name>A0A6B0UNK1_IXORI</name>
<sequence>MMRLDNSLASLKLRSISLLCWIMSLADWAVSRILRTQSCISSLDSAAISMGTSCVGDTIRNTHSRPRPGQLCRMSTVQPAMSMLPFCRVPSGIASPDPSSEASCVSRTSTKLAGNQWWRLPP</sequence>